<evidence type="ECO:0000256" key="1">
    <source>
        <dbReference type="SAM" id="MobiDB-lite"/>
    </source>
</evidence>
<dbReference type="EMBL" id="OX459951">
    <property type="protein sequence ID" value="CAI9157226.1"/>
    <property type="molecule type" value="Genomic_DNA"/>
</dbReference>
<evidence type="ECO:0000313" key="3">
    <source>
        <dbReference type="Proteomes" id="UP001176941"/>
    </source>
</evidence>
<evidence type="ECO:0000313" key="2">
    <source>
        <dbReference type="EMBL" id="CAI9157226.1"/>
    </source>
</evidence>
<feature type="compositionally biased region" description="Pro residues" evidence="1">
    <location>
        <begin position="1"/>
        <end position="17"/>
    </location>
</feature>
<name>A0ABN8Y7L7_RANTA</name>
<feature type="region of interest" description="Disordered" evidence="1">
    <location>
        <begin position="1"/>
        <end position="28"/>
    </location>
</feature>
<keyword evidence="3" id="KW-1185">Reference proteome</keyword>
<proteinExistence type="predicted"/>
<gene>
    <name evidence="2" type="ORF">MRATA1EN1_LOCUS6188</name>
</gene>
<reference evidence="2" key="1">
    <citation type="submission" date="2023-04" db="EMBL/GenBank/DDBJ databases">
        <authorList>
            <consortium name="ELIXIR-Norway"/>
        </authorList>
    </citation>
    <scope>NUCLEOTIDE SEQUENCE [LARGE SCALE GENOMIC DNA]</scope>
</reference>
<dbReference type="Proteomes" id="UP001176941">
    <property type="component" value="Chromosome 15"/>
</dbReference>
<protein>
    <submittedName>
        <fullName evidence="2">Uncharacterized protein</fullName>
    </submittedName>
</protein>
<sequence length="128" mass="14106">MSAPARPPVLPASPPSRPGSEVLTSVPEHGLLCKEKTPQLWPLGRWGGGVAPSVQPYVFLFDQRSPKPGISPLRELGVVGGQKDHLRSWSPEWSSPLSLPSLQAVLSDETWVWELFRNGYRRGLWGCL</sequence>
<accession>A0ABN8Y7L7</accession>
<organism evidence="2 3">
    <name type="scientific">Rangifer tarandus platyrhynchus</name>
    <name type="common">Svalbard reindeer</name>
    <dbReference type="NCBI Taxonomy" id="3082113"/>
    <lineage>
        <taxon>Eukaryota</taxon>
        <taxon>Metazoa</taxon>
        <taxon>Chordata</taxon>
        <taxon>Craniata</taxon>
        <taxon>Vertebrata</taxon>
        <taxon>Euteleostomi</taxon>
        <taxon>Mammalia</taxon>
        <taxon>Eutheria</taxon>
        <taxon>Laurasiatheria</taxon>
        <taxon>Artiodactyla</taxon>
        <taxon>Ruminantia</taxon>
        <taxon>Pecora</taxon>
        <taxon>Cervidae</taxon>
        <taxon>Odocoileinae</taxon>
        <taxon>Rangifer</taxon>
    </lineage>
</organism>